<dbReference type="AlphaFoldDB" id="A0AA88D721"/>
<sequence>MEGFGGLGVSDGSSAVKKKRSNTSRRPRNELPAPMDYRDASSLSDVSKGSSEEDVGYGSIARKKEMNVNLHSSRASFSNNAKSVSAKNEMKNEDGGFVDSDEASNNVSFRGSNEQKHNGVDSKRSSKGVLAPANWTSTANVSHSHDLDSENKVKKVKLKVGGVTRTIRAKSISDGASAVGSSTTKSSRVSDAPRPRQKLMQDPDENRSFTSDKRTNMQGSESKDSKKFFNVGKENSLGPDEHVHLEEMEKDEPIRKSKRVSRRRLIDDALDDEDDDNLEILYLEKIKTSRIASDYNAEYKNDKERENKRQRKISKVSKRNSEDQHDLDVEDYGSSRSRKQTKRSRAGKVSDDTDYMEDEDLISDDQPSGKKKKQRKEFVDSIVDHKKEMMVTTRQRALQTGKDVSSSLGANLIEFPNGLPPAPPRRQKEKLTEVEQQLKKAEAAQRRRLQVEKAARESEEEAIRKILGQDSSRKKREDKIKKRKEDLAQEKAANAMILASDTVRWVMGPSGTIVTFPNEMGLPTIFDSKPRSYPPPREKCAGPSCTNPYKYRDSESKLPLCSLQCYKAIHEKTRPLTASIIFSLLLEQSNLSPSRAHTITMARAPTKHGRDEALDWELSLKDKDKDKKLKAQASDKEISVSSSQKIGAAGKGRKPAGKSSTVDHSSSSMPYDYSRKYDEINKMSSSSISDDSYEDAASEKELGNEYFKQKKFKEAIDCYSRSIALSPTAVAYANRAMAYLKLKRQVPFKTL</sequence>
<feature type="coiled-coil region" evidence="2">
    <location>
        <begin position="434"/>
        <end position="461"/>
    </location>
</feature>
<feature type="compositionally biased region" description="Basic and acidic residues" evidence="3">
    <location>
        <begin position="627"/>
        <end position="638"/>
    </location>
</feature>
<dbReference type="InterPro" id="IPR007529">
    <property type="entry name" value="Znf_HIT"/>
</dbReference>
<dbReference type="Pfam" id="PF00515">
    <property type="entry name" value="TPR_1"/>
    <property type="match status" value="1"/>
</dbReference>
<feature type="compositionally biased region" description="Basic and acidic residues" evidence="3">
    <location>
        <begin position="113"/>
        <end position="124"/>
    </location>
</feature>
<dbReference type="GO" id="GO:0006338">
    <property type="term" value="P:chromatin remodeling"/>
    <property type="evidence" value="ECO:0007669"/>
    <property type="project" value="InterPro"/>
</dbReference>
<comment type="caution">
    <text evidence="5">The sequence shown here is derived from an EMBL/GenBank/DDBJ whole genome shotgun (WGS) entry which is preliminary data.</text>
</comment>
<proteinExistence type="predicted"/>
<keyword evidence="6" id="KW-1185">Reference proteome</keyword>
<keyword evidence="1" id="KW-0802">TPR repeat</keyword>
<feature type="compositionally biased region" description="Basic and acidic residues" evidence="3">
    <location>
        <begin position="239"/>
        <end position="255"/>
    </location>
</feature>
<accession>A0AA88D721</accession>
<dbReference type="GO" id="GO:0031011">
    <property type="term" value="C:Ino80 complex"/>
    <property type="evidence" value="ECO:0007669"/>
    <property type="project" value="InterPro"/>
</dbReference>
<feature type="repeat" description="TPR" evidence="1">
    <location>
        <begin position="696"/>
        <end position="729"/>
    </location>
</feature>
<dbReference type="SUPFAM" id="SSF48452">
    <property type="entry name" value="TPR-like"/>
    <property type="match status" value="1"/>
</dbReference>
<dbReference type="SMART" id="SM00028">
    <property type="entry name" value="TPR"/>
    <property type="match status" value="1"/>
</dbReference>
<feature type="region of interest" description="Disordered" evidence="3">
    <location>
        <begin position="1"/>
        <end position="271"/>
    </location>
</feature>
<keyword evidence="2" id="KW-0175">Coiled coil</keyword>
<feature type="region of interest" description="Disordered" evidence="3">
    <location>
        <begin position="627"/>
        <end position="670"/>
    </location>
</feature>
<dbReference type="CDD" id="cd23021">
    <property type="entry name" value="zf-HIT_IN80B"/>
    <property type="match status" value="1"/>
</dbReference>
<protein>
    <recommendedName>
        <fullName evidence="4">INO80 complex subunit B-like conserved region domain-containing protein</fullName>
    </recommendedName>
</protein>
<dbReference type="Gene3D" id="1.25.40.10">
    <property type="entry name" value="Tetratricopeptide repeat domain"/>
    <property type="match status" value="1"/>
</dbReference>
<feature type="compositionally biased region" description="Polar residues" evidence="3">
    <location>
        <begin position="659"/>
        <end position="669"/>
    </location>
</feature>
<feature type="domain" description="INO80 complex subunit B-like conserved region" evidence="4">
    <location>
        <begin position="435"/>
        <end position="520"/>
    </location>
</feature>
<organism evidence="5 6">
    <name type="scientific">Ficus carica</name>
    <name type="common">Common fig</name>
    <dbReference type="NCBI Taxonomy" id="3494"/>
    <lineage>
        <taxon>Eukaryota</taxon>
        <taxon>Viridiplantae</taxon>
        <taxon>Streptophyta</taxon>
        <taxon>Embryophyta</taxon>
        <taxon>Tracheophyta</taxon>
        <taxon>Spermatophyta</taxon>
        <taxon>Magnoliopsida</taxon>
        <taxon>eudicotyledons</taxon>
        <taxon>Gunneridae</taxon>
        <taxon>Pentapetalae</taxon>
        <taxon>rosids</taxon>
        <taxon>fabids</taxon>
        <taxon>Rosales</taxon>
        <taxon>Moraceae</taxon>
        <taxon>Ficeae</taxon>
        <taxon>Ficus</taxon>
    </lineage>
</organism>
<evidence type="ECO:0000259" key="4">
    <source>
        <dbReference type="SMART" id="SM01406"/>
    </source>
</evidence>
<feature type="compositionally biased region" description="Basic and acidic residues" evidence="3">
    <location>
        <begin position="191"/>
        <end position="227"/>
    </location>
</feature>
<evidence type="ECO:0000313" key="5">
    <source>
        <dbReference type="EMBL" id="GMN44037.1"/>
    </source>
</evidence>
<evidence type="ECO:0000256" key="1">
    <source>
        <dbReference type="PROSITE-ProRule" id="PRU00339"/>
    </source>
</evidence>
<feature type="region of interest" description="Disordered" evidence="3">
    <location>
        <begin position="292"/>
        <end position="380"/>
    </location>
</feature>
<evidence type="ECO:0000256" key="2">
    <source>
        <dbReference type="SAM" id="Coils"/>
    </source>
</evidence>
<feature type="compositionally biased region" description="Polar residues" evidence="3">
    <location>
        <begin position="179"/>
        <end position="189"/>
    </location>
</feature>
<reference evidence="5" key="1">
    <citation type="submission" date="2023-07" db="EMBL/GenBank/DDBJ databases">
        <title>draft genome sequence of fig (Ficus carica).</title>
        <authorList>
            <person name="Takahashi T."/>
            <person name="Nishimura K."/>
        </authorList>
    </citation>
    <scope>NUCLEOTIDE SEQUENCE</scope>
</reference>
<dbReference type="PROSITE" id="PS50005">
    <property type="entry name" value="TPR"/>
    <property type="match status" value="1"/>
</dbReference>
<dbReference type="PANTHER" id="PTHR21561">
    <property type="entry name" value="INO80 COMPLEX SUBUNIT B"/>
    <property type="match status" value="1"/>
</dbReference>
<dbReference type="EMBL" id="BTGU01000017">
    <property type="protein sequence ID" value="GMN44037.1"/>
    <property type="molecule type" value="Genomic_DNA"/>
</dbReference>
<dbReference type="Pfam" id="PF04795">
    <property type="entry name" value="PAPA-1"/>
    <property type="match status" value="1"/>
</dbReference>
<gene>
    <name evidence="5" type="ORF">TIFTF001_013234</name>
</gene>
<feature type="compositionally biased region" description="Polar residues" evidence="3">
    <location>
        <begin position="103"/>
        <end position="112"/>
    </location>
</feature>
<feature type="compositionally biased region" description="Basic and acidic residues" evidence="3">
    <location>
        <begin position="143"/>
        <end position="153"/>
    </location>
</feature>
<evidence type="ECO:0000313" key="6">
    <source>
        <dbReference type="Proteomes" id="UP001187192"/>
    </source>
</evidence>
<feature type="compositionally biased region" description="Polar residues" evidence="3">
    <location>
        <begin position="69"/>
        <end position="86"/>
    </location>
</feature>
<evidence type="ECO:0000256" key="3">
    <source>
        <dbReference type="SAM" id="MobiDB-lite"/>
    </source>
</evidence>
<feature type="compositionally biased region" description="Basic and acidic residues" evidence="3">
    <location>
        <begin position="297"/>
        <end position="307"/>
    </location>
</feature>
<dbReference type="SMART" id="SM01406">
    <property type="entry name" value="PAPA-1"/>
    <property type="match status" value="1"/>
</dbReference>
<dbReference type="InterPro" id="IPR006880">
    <property type="entry name" value="INO80B_C"/>
</dbReference>
<dbReference type="InterPro" id="IPR011990">
    <property type="entry name" value="TPR-like_helical_dom_sf"/>
</dbReference>
<name>A0AA88D721_FICCA</name>
<dbReference type="PANTHER" id="PTHR21561:SF14">
    <property type="entry name" value="HIT ZINC FINGER AND PAPA-1-LIKE DOMAIN-CONTAINING PROTEIN"/>
    <property type="match status" value="1"/>
</dbReference>
<feature type="compositionally biased region" description="Basic residues" evidence="3">
    <location>
        <begin position="308"/>
        <end position="318"/>
    </location>
</feature>
<feature type="compositionally biased region" description="Basic residues" evidence="3">
    <location>
        <begin position="336"/>
        <end position="346"/>
    </location>
</feature>
<dbReference type="Proteomes" id="UP001187192">
    <property type="component" value="Unassembled WGS sequence"/>
</dbReference>
<dbReference type="InterPro" id="IPR019734">
    <property type="entry name" value="TPR_rpt"/>
</dbReference>
<dbReference type="Pfam" id="PF04438">
    <property type="entry name" value="zf-HIT"/>
    <property type="match status" value="1"/>
</dbReference>
<dbReference type="InterPro" id="IPR029523">
    <property type="entry name" value="INO80B/Ies2"/>
</dbReference>
<feature type="compositionally biased region" description="Basic residues" evidence="3">
    <location>
        <begin position="16"/>
        <end position="26"/>
    </location>
</feature>
<feature type="compositionally biased region" description="Acidic residues" evidence="3">
    <location>
        <begin position="352"/>
        <end position="363"/>
    </location>
</feature>